<gene>
    <name evidence="1" type="ORF">SAMN05421858_4768</name>
</gene>
<organism evidence="1 2">
    <name type="scientific">Haladaptatus litoreus</name>
    <dbReference type="NCBI Taxonomy" id="553468"/>
    <lineage>
        <taxon>Archaea</taxon>
        <taxon>Methanobacteriati</taxon>
        <taxon>Methanobacteriota</taxon>
        <taxon>Stenosarchaea group</taxon>
        <taxon>Halobacteria</taxon>
        <taxon>Halobacteriales</taxon>
        <taxon>Haladaptataceae</taxon>
        <taxon>Haladaptatus</taxon>
    </lineage>
</organism>
<proteinExistence type="predicted"/>
<evidence type="ECO:0000313" key="1">
    <source>
        <dbReference type="EMBL" id="SIR94849.1"/>
    </source>
</evidence>
<dbReference type="Proteomes" id="UP000186914">
    <property type="component" value="Unassembled WGS sequence"/>
</dbReference>
<reference evidence="2" key="1">
    <citation type="submission" date="2017-01" db="EMBL/GenBank/DDBJ databases">
        <authorList>
            <person name="Varghese N."/>
            <person name="Submissions S."/>
        </authorList>
    </citation>
    <scope>NUCLEOTIDE SEQUENCE [LARGE SCALE GENOMIC DNA]</scope>
    <source>
        <strain evidence="2">CGMCC 1.7737</strain>
    </source>
</reference>
<name>A0A1N7F3I4_9EURY</name>
<protein>
    <submittedName>
        <fullName evidence="1">Uncharacterized protein</fullName>
    </submittedName>
</protein>
<accession>A0A1N7F3I4</accession>
<keyword evidence="2" id="KW-1185">Reference proteome</keyword>
<sequence length="105" mass="12357">MCIKKRSLIPINRCFFKIELNVAWAQIRVICILMKSNHEVAWWFYPVDSIILMVDADWIPKAKFQPCVLNFIGFTKEHRCVNICDYVPRTTTRWLISDGFAASLF</sequence>
<dbReference type="AlphaFoldDB" id="A0A1N7F3I4"/>
<evidence type="ECO:0000313" key="2">
    <source>
        <dbReference type="Proteomes" id="UP000186914"/>
    </source>
</evidence>
<dbReference type="EMBL" id="FTNO01000007">
    <property type="protein sequence ID" value="SIR94849.1"/>
    <property type="molecule type" value="Genomic_DNA"/>
</dbReference>